<name>A0A392RPE7_9FABA</name>
<keyword evidence="2" id="KW-1185">Reference proteome</keyword>
<dbReference type="PANTHER" id="PTHR33618">
    <property type="entry name" value="39S RIBOSOMAL PROTEIN L53, MITOCHONDRIAL"/>
    <property type="match status" value="1"/>
</dbReference>
<comment type="caution">
    <text evidence="1">The sequence shown here is derived from an EMBL/GenBank/DDBJ whole genome shotgun (WGS) entry which is preliminary data.</text>
</comment>
<accession>A0A392RPE7</accession>
<dbReference type="Gene3D" id="3.40.30.10">
    <property type="entry name" value="Glutaredoxin"/>
    <property type="match status" value="1"/>
</dbReference>
<organism evidence="1 2">
    <name type="scientific">Trifolium medium</name>
    <dbReference type="NCBI Taxonomy" id="97028"/>
    <lineage>
        <taxon>Eukaryota</taxon>
        <taxon>Viridiplantae</taxon>
        <taxon>Streptophyta</taxon>
        <taxon>Embryophyta</taxon>
        <taxon>Tracheophyta</taxon>
        <taxon>Spermatophyta</taxon>
        <taxon>Magnoliopsida</taxon>
        <taxon>eudicotyledons</taxon>
        <taxon>Gunneridae</taxon>
        <taxon>Pentapetalae</taxon>
        <taxon>rosids</taxon>
        <taxon>fabids</taxon>
        <taxon>Fabales</taxon>
        <taxon>Fabaceae</taxon>
        <taxon>Papilionoideae</taxon>
        <taxon>50 kb inversion clade</taxon>
        <taxon>NPAAA clade</taxon>
        <taxon>Hologalegina</taxon>
        <taxon>IRL clade</taxon>
        <taxon>Trifolieae</taxon>
        <taxon>Trifolium</taxon>
    </lineage>
</organism>
<dbReference type="InterPro" id="IPR052473">
    <property type="entry name" value="mtLSU_mL53"/>
</dbReference>
<evidence type="ECO:0000313" key="1">
    <source>
        <dbReference type="EMBL" id="MCI37974.1"/>
    </source>
</evidence>
<evidence type="ECO:0000313" key="2">
    <source>
        <dbReference type="Proteomes" id="UP000265520"/>
    </source>
</evidence>
<dbReference type="GO" id="GO:0005762">
    <property type="term" value="C:mitochondrial large ribosomal subunit"/>
    <property type="evidence" value="ECO:0007669"/>
    <property type="project" value="TreeGrafter"/>
</dbReference>
<feature type="non-terminal residue" evidence="1">
    <location>
        <position position="34"/>
    </location>
</feature>
<dbReference type="AlphaFoldDB" id="A0A392RPE7"/>
<dbReference type="EMBL" id="LXQA010250555">
    <property type="protein sequence ID" value="MCI37974.1"/>
    <property type="molecule type" value="Genomic_DNA"/>
</dbReference>
<protein>
    <submittedName>
        <fullName evidence="1">Uncharacterized protein</fullName>
    </submittedName>
</protein>
<reference evidence="1 2" key="1">
    <citation type="journal article" date="2018" name="Front. Plant Sci.">
        <title>Red Clover (Trifolium pratense) and Zigzag Clover (T. medium) - A Picture of Genomic Similarities and Differences.</title>
        <authorList>
            <person name="Dluhosova J."/>
            <person name="Istvanek J."/>
            <person name="Nedelnik J."/>
            <person name="Repkova J."/>
        </authorList>
    </citation>
    <scope>NUCLEOTIDE SEQUENCE [LARGE SCALE GENOMIC DNA]</scope>
    <source>
        <strain evidence="2">cv. 10/8</strain>
        <tissue evidence="1">Leaf</tissue>
    </source>
</reference>
<sequence length="34" mass="3920">MLKFLSRVKIEFNALDPRTASCMEFLAQCNSRKA</sequence>
<dbReference type="Proteomes" id="UP000265520">
    <property type="component" value="Unassembled WGS sequence"/>
</dbReference>
<proteinExistence type="predicted"/>
<dbReference type="PANTHER" id="PTHR33618:SF1">
    <property type="entry name" value="LARGE RIBOSOMAL SUBUNIT PROTEIN ML53"/>
    <property type="match status" value="1"/>
</dbReference>